<dbReference type="SUPFAM" id="SSF161245">
    <property type="entry name" value="Zinc hairpin stack"/>
    <property type="match status" value="1"/>
</dbReference>
<protein>
    <submittedName>
        <fullName evidence="8">CHY zinc finger domain-containing protein</fullName>
    </submittedName>
    <submittedName>
        <fullName evidence="9">CHY_zinc finger domain-containing protein</fullName>
    </submittedName>
</protein>
<dbReference type="Proteomes" id="UP001642409">
    <property type="component" value="Unassembled WGS sequence"/>
</dbReference>
<dbReference type="PROSITE" id="PS51270">
    <property type="entry name" value="ZF_CTCHY"/>
    <property type="match status" value="1"/>
</dbReference>
<evidence type="ECO:0000256" key="2">
    <source>
        <dbReference type="ARBA" id="ARBA00022771"/>
    </source>
</evidence>
<dbReference type="AlphaFoldDB" id="A0AA86NYM2"/>
<keyword evidence="2 4" id="KW-0863">Zinc-finger</keyword>
<reference evidence="9 10" key="2">
    <citation type="submission" date="2024-07" db="EMBL/GenBank/DDBJ databases">
        <authorList>
            <person name="Akdeniz Z."/>
        </authorList>
    </citation>
    <scope>NUCLEOTIDE SEQUENCE [LARGE SCALE GENOMIC DNA]</scope>
</reference>
<gene>
    <name evidence="8" type="ORF">HINF_LOCUS15985</name>
    <name evidence="9" type="ORF">HINF_LOCUS62220</name>
</gene>
<evidence type="ECO:0000256" key="4">
    <source>
        <dbReference type="PROSITE-ProRule" id="PRU00601"/>
    </source>
</evidence>
<dbReference type="PANTHER" id="PTHR21319:SF53">
    <property type="entry name" value="RING FINGER AND CHY ZINC FINGER DOMAIN-CONTAINING PROTEIN 1"/>
    <property type="match status" value="1"/>
</dbReference>
<feature type="domain" description="RING-type" evidence="5">
    <location>
        <begin position="242"/>
        <end position="285"/>
    </location>
</feature>
<dbReference type="SUPFAM" id="SSF57850">
    <property type="entry name" value="RING/U-box"/>
    <property type="match status" value="1"/>
</dbReference>
<name>A0AA86NYM2_9EUKA</name>
<evidence type="ECO:0000256" key="1">
    <source>
        <dbReference type="ARBA" id="ARBA00022723"/>
    </source>
</evidence>
<keyword evidence="3" id="KW-0862">Zinc</keyword>
<dbReference type="GO" id="GO:0008270">
    <property type="term" value="F:zinc ion binding"/>
    <property type="evidence" value="ECO:0007669"/>
    <property type="project" value="UniProtKB-KW"/>
</dbReference>
<dbReference type="EMBL" id="CAXDID020000379">
    <property type="protein sequence ID" value="CAL6084471.1"/>
    <property type="molecule type" value="Genomic_DNA"/>
</dbReference>
<dbReference type="Gene3D" id="3.30.40.10">
    <property type="entry name" value="Zinc/RING finger domain, C3HC4 (zinc finger)"/>
    <property type="match status" value="1"/>
</dbReference>
<dbReference type="GO" id="GO:0006511">
    <property type="term" value="P:ubiquitin-dependent protein catabolic process"/>
    <property type="evidence" value="ECO:0007669"/>
    <property type="project" value="TreeGrafter"/>
</dbReference>
<evidence type="ECO:0000259" key="6">
    <source>
        <dbReference type="PROSITE" id="PS51266"/>
    </source>
</evidence>
<comment type="caution">
    <text evidence="8">The sequence shown here is derived from an EMBL/GenBank/DDBJ whole genome shotgun (WGS) entry which is preliminary data.</text>
</comment>
<dbReference type="InterPro" id="IPR017921">
    <property type="entry name" value="Znf_CTCHY"/>
</dbReference>
<keyword evidence="10" id="KW-1185">Reference proteome</keyword>
<evidence type="ECO:0000313" key="10">
    <source>
        <dbReference type="Proteomes" id="UP001642409"/>
    </source>
</evidence>
<dbReference type="EMBL" id="CATOUU010000391">
    <property type="protein sequence ID" value="CAI9928340.1"/>
    <property type="molecule type" value="Genomic_DNA"/>
</dbReference>
<evidence type="ECO:0000259" key="7">
    <source>
        <dbReference type="PROSITE" id="PS51270"/>
    </source>
</evidence>
<dbReference type="GO" id="GO:0005634">
    <property type="term" value="C:nucleus"/>
    <property type="evidence" value="ECO:0007669"/>
    <property type="project" value="TreeGrafter"/>
</dbReference>
<evidence type="ECO:0000313" key="8">
    <source>
        <dbReference type="EMBL" id="CAI9928340.1"/>
    </source>
</evidence>
<dbReference type="InterPro" id="IPR001841">
    <property type="entry name" value="Znf_RING"/>
</dbReference>
<dbReference type="PROSITE" id="PS51266">
    <property type="entry name" value="ZF_CHY"/>
    <property type="match status" value="1"/>
</dbReference>
<dbReference type="InterPro" id="IPR013083">
    <property type="entry name" value="Znf_RING/FYVE/PHD"/>
</dbReference>
<organism evidence="8">
    <name type="scientific">Hexamita inflata</name>
    <dbReference type="NCBI Taxonomy" id="28002"/>
    <lineage>
        <taxon>Eukaryota</taxon>
        <taxon>Metamonada</taxon>
        <taxon>Diplomonadida</taxon>
        <taxon>Hexamitidae</taxon>
        <taxon>Hexamitinae</taxon>
        <taxon>Hexamita</taxon>
    </lineage>
</organism>
<keyword evidence="1" id="KW-0479">Metal-binding</keyword>
<feature type="domain" description="CHY-type" evidence="6">
    <location>
        <begin position="107"/>
        <end position="174"/>
    </location>
</feature>
<dbReference type="InterPro" id="IPR008913">
    <property type="entry name" value="Znf_CHY"/>
</dbReference>
<dbReference type="PROSITE" id="PS50089">
    <property type="entry name" value="ZF_RING_2"/>
    <property type="match status" value="1"/>
</dbReference>
<reference evidence="8" key="1">
    <citation type="submission" date="2023-06" db="EMBL/GenBank/DDBJ databases">
        <authorList>
            <person name="Kurt Z."/>
        </authorList>
    </citation>
    <scope>NUCLEOTIDE SEQUENCE</scope>
</reference>
<feature type="domain" description="CTCHY-type" evidence="7">
    <location>
        <begin position="176"/>
        <end position="242"/>
    </location>
</feature>
<dbReference type="InterPro" id="IPR037275">
    <property type="entry name" value="Znf_CTCHY_sf"/>
</dbReference>
<dbReference type="InterPro" id="IPR037274">
    <property type="entry name" value="Znf_CHY_sf"/>
</dbReference>
<sequence>MYPSASLVSEQHRNKIIVSVIFKIKEQRSVDNKDDRIILKRFPSDIFNQDNLVQQQIYVTEVTAVMPLVEYHPDVNHMECVEQFNQKSPTFDSTQYQPEELVYRAYDTDESVGCEHYICGCLQQCPECLNFYGCRQCHNDSESHLMNRKQVQNLKCRFCDAVVPYSESCSNCKQKFCEVSCKICKFMCFIDANEAPVYHCEKCGTCNVGLENSYTHCDICNACWQTDYFDSHVCCKNRAEKCCVCLGNINDSIYQIHDMKCNHTMHYNCWNQLINQNNYLCPICKKYSLDDDQIEKQNDFYFQYIKGKTRSREPVRVHCNECQFAFDFLKQDFYFCHNCKKFNTEELHVEGDVDKAEKYMEGLGEELVAYTEWTHHRIIDYASELYSLNDNQTQELGQLLNQNVLQELIIQIQYDGFPDTYEELLSQIYELK</sequence>
<evidence type="ECO:0000313" key="9">
    <source>
        <dbReference type="EMBL" id="CAL6084471.1"/>
    </source>
</evidence>
<proteinExistence type="predicted"/>
<dbReference type="GO" id="GO:0016567">
    <property type="term" value="P:protein ubiquitination"/>
    <property type="evidence" value="ECO:0007669"/>
    <property type="project" value="TreeGrafter"/>
</dbReference>
<evidence type="ECO:0000259" key="5">
    <source>
        <dbReference type="PROSITE" id="PS50089"/>
    </source>
</evidence>
<evidence type="ECO:0000256" key="3">
    <source>
        <dbReference type="ARBA" id="ARBA00022833"/>
    </source>
</evidence>
<accession>A0AA86NYM2</accession>
<dbReference type="GO" id="GO:0061630">
    <property type="term" value="F:ubiquitin protein ligase activity"/>
    <property type="evidence" value="ECO:0007669"/>
    <property type="project" value="TreeGrafter"/>
</dbReference>
<dbReference type="PANTHER" id="PTHR21319">
    <property type="entry name" value="RING FINGER AND CHY ZINC FINGER DOMAIN-CONTAINING PROTEIN 1"/>
    <property type="match status" value="1"/>
</dbReference>
<dbReference type="SUPFAM" id="SSF161219">
    <property type="entry name" value="CHY zinc finger-like"/>
    <property type="match status" value="1"/>
</dbReference>